<evidence type="ECO:0000313" key="3">
    <source>
        <dbReference type="EMBL" id="RAL11744.1"/>
    </source>
</evidence>
<organism evidence="3 4">
    <name type="scientific">Aspergillus homomorphus (strain CBS 101889)</name>
    <dbReference type="NCBI Taxonomy" id="1450537"/>
    <lineage>
        <taxon>Eukaryota</taxon>
        <taxon>Fungi</taxon>
        <taxon>Dikarya</taxon>
        <taxon>Ascomycota</taxon>
        <taxon>Pezizomycotina</taxon>
        <taxon>Eurotiomycetes</taxon>
        <taxon>Eurotiomycetidae</taxon>
        <taxon>Eurotiales</taxon>
        <taxon>Aspergillaceae</taxon>
        <taxon>Aspergillus</taxon>
        <taxon>Aspergillus subgen. Circumdati</taxon>
    </lineage>
</organism>
<feature type="domain" description="BTB" evidence="2">
    <location>
        <begin position="13"/>
        <end position="85"/>
    </location>
</feature>
<evidence type="ECO:0000259" key="2">
    <source>
        <dbReference type="Pfam" id="PF00651"/>
    </source>
</evidence>
<dbReference type="RefSeq" id="XP_025550898.1">
    <property type="nucleotide sequence ID" value="XM_025696365.1"/>
</dbReference>
<dbReference type="PANTHER" id="PTHR47843">
    <property type="entry name" value="BTB DOMAIN-CONTAINING PROTEIN-RELATED"/>
    <property type="match status" value="1"/>
</dbReference>
<dbReference type="PANTHER" id="PTHR47843:SF5">
    <property type="entry name" value="BTB_POZ DOMAIN PROTEIN"/>
    <property type="match status" value="1"/>
</dbReference>
<keyword evidence="4" id="KW-1185">Reference proteome</keyword>
<dbReference type="InterPro" id="IPR011333">
    <property type="entry name" value="SKP1/BTB/POZ_sf"/>
</dbReference>
<dbReference type="Gene3D" id="3.30.710.10">
    <property type="entry name" value="Potassium Channel Kv1.1, Chain A"/>
    <property type="match status" value="1"/>
</dbReference>
<dbReference type="EMBL" id="KZ824287">
    <property type="protein sequence ID" value="RAL11744.1"/>
    <property type="molecule type" value="Genomic_DNA"/>
</dbReference>
<dbReference type="GeneID" id="37200654"/>
<dbReference type="Pfam" id="PF00651">
    <property type="entry name" value="BTB"/>
    <property type="match status" value="1"/>
</dbReference>
<reference evidence="3 4" key="1">
    <citation type="submission" date="2018-02" db="EMBL/GenBank/DDBJ databases">
        <title>The genomes of Aspergillus section Nigri reveals drivers in fungal speciation.</title>
        <authorList>
            <consortium name="DOE Joint Genome Institute"/>
            <person name="Vesth T.C."/>
            <person name="Nybo J."/>
            <person name="Theobald S."/>
            <person name="Brandl J."/>
            <person name="Frisvad J.C."/>
            <person name="Nielsen K.F."/>
            <person name="Lyhne E.K."/>
            <person name="Kogle M.E."/>
            <person name="Kuo A."/>
            <person name="Riley R."/>
            <person name="Clum A."/>
            <person name="Nolan M."/>
            <person name="Lipzen A."/>
            <person name="Salamov A."/>
            <person name="Henrissat B."/>
            <person name="Wiebenga A."/>
            <person name="De vries R.P."/>
            <person name="Grigoriev I.V."/>
            <person name="Mortensen U.H."/>
            <person name="Andersen M.R."/>
            <person name="Baker S.E."/>
        </authorList>
    </citation>
    <scope>NUCLEOTIDE SEQUENCE [LARGE SCALE GENOMIC DNA]</scope>
    <source>
        <strain evidence="3 4">CBS 101889</strain>
    </source>
</reference>
<dbReference type="VEuPathDB" id="FungiDB:BO97DRAFT_414996"/>
<evidence type="ECO:0000313" key="4">
    <source>
        <dbReference type="Proteomes" id="UP000248961"/>
    </source>
</evidence>
<dbReference type="AlphaFoldDB" id="A0A395HZP5"/>
<dbReference type="OrthoDB" id="9997739at2759"/>
<sequence>MDTEYISSPLFTFIVGEERKKFPVHSQALADLSPTLDKLLDGQMLEANVRQADWSDVEVDTFVRLCEYAYRSDYTPPSCTDRTLQTEDFGIVPEPSKSLARAARPKKWNKRGITDLPSLESSESYSRKSAIDKQGQNLSTSGVSARHTLQYKKKNISSEQLDGEFVRLIGAIRFNQQVASNTQEMRFSPKGNTNSQEDFTPVFLSHVKLYILADKYGIFPLGKLVLQKLTDTLMQFSLYEGNVDNVTGLVRFAFNKTFRRQEGKDSLRHLATAYVASVLVQLGDSTAFQELLAESGDFVTDLWEIIWT</sequence>
<evidence type="ECO:0000256" key="1">
    <source>
        <dbReference type="SAM" id="MobiDB-lite"/>
    </source>
</evidence>
<dbReference type="Proteomes" id="UP000248961">
    <property type="component" value="Unassembled WGS sequence"/>
</dbReference>
<dbReference type="STRING" id="1450537.A0A395HZP5"/>
<proteinExistence type="predicted"/>
<feature type="region of interest" description="Disordered" evidence="1">
    <location>
        <begin position="119"/>
        <end position="142"/>
    </location>
</feature>
<dbReference type="SUPFAM" id="SSF54695">
    <property type="entry name" value="POZ domain"/>
    <property type="match status" value="1"/>
</dbReference>
<dbReference type="InterPro" id="IPR000210">
    <property type="entry name" value="BTB/POZ_dom"/>
</dbReference>
<accession>A0A395HZP5</accession>
<gene>
    <name evidence="3" type="ORF">BO97DRAFT_414996</name>
</gene>
<name>A0A395HZP5_ASPHC</name>
<protein>
    <recommendedName>
        <fullName evidence="2">BTB domain-containing protein</fullName>
    </recommendedName>
</protein>